<dbReference type="AlphaFoldDB" id="A0A9W6SLI4"/>
<evidence type="ECO:0000256" key="3">
    <source>
        <dbReference type="ARBA" id="ARBA00023163"/>
    </source>
</evidence>
<dbReference type="PRINTS" id="PR00038">
    <property type="entry name" value="HTHLUXR"/>
</dbReference>
<gene>
    <name evidence="5" type="ORF">Afil01_32600</name>
</gene>
<dbReference type="Proteomes" id="UP001165079">
    <property type="component" value="Unassembled WGS sequence"/>
</dbReference>
<dbReference type="CDD" id="cd06170">
    <property type="entry name" value="LuxR_C_like"/>
    <property type="match status" value="1"/>
</dbReference>
<keyword evidence="2" id="KW-0238">DNA-binding</keyword>
<sequence length="823" mass="87180">MTAGRGAVLVGQSGTGRTSMIELVARQLPAARHAVYRATATEIGRVIPFGVFAQLLPDTGGGALNPGQIRDQLILRGRPRTPLLVVDDTHWVDAQTANTLLGLAHDGRIRLLLTTREDVHVPDAVVALWKDRHLRRIDLPPLGVDETTALLRCRLGGAPASTTAHLVHQWTGGNPRLATELVRHGLAIGALVEERGLWWWRGPISVPPQLAELLPPEPRRLSPAQLDALAAVAGSSRPLAIVIVDRIAPKTVDTLEDLGLLQTAEADGEVVARFANPLMQQLVWSRTSPLRRKRVATAMLRRAQGVEADPLVVLQRLETGAAVHAGSLARIARGLRPHSPEMAARMARKAHHGHGGAAVALAGALAELGATREAQSVLHQAIVAHPSATGRALIAAALAMHRCLCERDPDAAHTDLRALREAAPTAALDAIDATGAIVLLLAQRTGDTLRTRRDRPATLTHRLATATALALSGRTREAAASCASLTADAAPEQTGLALALEALIGLWREGRARPPATDPLLGRWPRTPGPVPGTPLHSVAWPLFTGYALLSSGEFAKATGPLREALTQQATGLRPFRSEAAAWLAVSLAATGEPEAAQAILDHEPPDALALLPGLRPWAAGAIAAARGDMKSARHHLDEAAGHARAAEAYSVELQYLTWSAWSGHGQPDELTEQIPPCLARVDAPRLLAEAHGGLALLSRDGPGLFAQAETLAEMGLHRRSWRLAETAAQLLSAGDPGYGAAAALTARLRAALGITSTDAPQAALTVRETEVGALAATGLSNRDIAARLVLSVRTVESHLVRIYRKLGVGSRQELRVRWFGQV</sequence>
<dbReference type="SUPFAM" id="SSF52540">
    <property type="entry name" value="P-loop containing nucleoside triphosphate hydrolases"/>
    <property type="match status" value="1"/>
</dbReference>
<dbReference type="InterPro" id="IPR016032">
    <property type="entry name" value="Sig_transdc_resp-reg_C-effctor"/>
</dbReference>
<dbReference type="GO" id="GO:0006355">
    <property type="term" value="P:regulation of DNA-templated transcription"/>
    <property type="evidence" value="ECO:0007669"/>
    <property type="project" value="InterPro"/>
</dbReference>
<dbReference type="InterPro" id="IPR036388">
    <property type="entry name" value="WH-like_DNA-bd_sf"/>
</dbReference>
<evidence type="ECO:0000313" key="6">
    <source>
        <dbReference type="Proteomes" id="UP001165079"/>
    </source>
</evidence>
<dbReference type="Pfam" id="PF00196">
    <property type="entry name" value="GerE"/>
    <property type="match status" value="1"/>
</dbReference>
<dbReference type="PANTHER" id="PTHR44688:SF16">
    <property type="entry name" value="DNA-BINDING TRANSCRIPTIONAL ACTIVATOR DEVR_DOSR"/>
    <property type="match status" value="1"/>
</dbReference>
<accession>A0A9W6SLI4</accession>
<comment type="caution">
    <text evidence="5">The sequence shown here is derived from an EMBL/GenBank/DDBJ whole genome shotgun (WGS) entry which is preliminary data.</text>
</comment>
<protein>
    <submittedName>
        <fullName evidence="5">LuxR family transcriptional regulator</fullName>
    </submittedName>
</protein>
<proteinExistence type="predicted"/>
<dbReference type="PROSITE" id="PS00622">
    <property type="entry name" value="HTH_LUXR_1"/>
    <property type="match status" value="1"/>
</dbReference>
<organism evidence="5 6">
    <name type="scientific">Actinorhabdospora filicis</name>
    <dbReference type="NCBI Taxonomy" id="1785913"/>
    <lineage>
        <taxon>Bacteria</taxon>
        <taxon>Bacillati</taxon>
        <taxon>Actinomycetota</taxon>
        <taxon>Actinomycetes</taxon>
        <taxon>Micromonosporales</taxon>
        <taxon>Micromonosporaceae</taxon>
        <taxon>Actinorhabdospora</taxon>
    </lineage>
</organism>
<evidence type="ECO:0000256" key="1">
    <source>
        <dbReference type="ARBA" id="ARBA00023015"/>
    </source>
</evidence>
<feature type="domain" description="HTH luxR-type" evidence="4">
    <location>
        <begin position="758"/>
        <end position="823"/>
    </location>
</feature>
<evidence type="ECO:0000259" key="4">
    <source>
        <dbReference type="PROSITE" id="PS50043"/>
    </source>
</evidence>
<evidence type="ECO:0000256" key="2">
    <source>
        <dbReference type="ARBA" id="ARBA00023125"/>
    </source>
</evidence>
<name>A0A9W6SLI4_9ACTN</name>
<dbReference type="GO" id="GO:0003677">
    <property type="term" value="F:DNA binding"/>
    <property type="evidence" value="ECO:0007669"/>
    <property type="project" value="UniProtKB-KW"/>
</dbReference>
<evidence type="ECO:0000313" key="5">
    <source>
        <dbReference type="EMBL" id="GLZ78453.1"/>
    </source>
</evidence>
<reference evidence="5" key="1">
    <citation type="submission" date="2023-03" db="EMBL/GenBank/DDBJ databases">
        <title>Actinorhabdospora filicis NBRC 111898.</title>
        <authorList>
            <person name="Ichikawa N."/>
            <person name="Sato H."/>
            <person name="Tonouchi N."/>
        </authorList>
    </citation>
    <scope>NUCLEOTIDE SEQUENCE</scope>
    <source>
        <strain evidence="5">NBRC 111898</strain>
    </source>
</reference>
<keyword evidence="6" id="KW-1185">Reference proteome</keyword>
<dbReference type="SUPFAM" id="SSF46894">
    <property type="entry name" value="C-terminal effector domain of the bipartite response regulators"/>
    <property type="match status" value="1"/>
</dbReference>
<dbReference type="InterPro" id="IPR000792">
    <property type="entry name" value="Tscrpt_reg_LuxR_C"/>
</dbReference>
<dbReference type="EMBL" id="BSTX01000002">
    <property type="protein sequence ID" value="GLZ78453.1"/>
    <property type="molecule type" value="Genomic_DNA"/>
</dbReference>
<dbReference type="InterPro" id="IPR027417">
    <property type="entry name" value="P-loop_NTPase"/>
</dbReference>
<dbReference type="Gene3D" id="1.10.10.10">
    <property type="entry name" value="Winged helix-like DNA-binding domain superfamily/Winged helix DNA-binding domain"/>
    <property type="match status" value="1"/>
</dbReference>
<dbReference type="SMART" id="SM00421">
    <property type="entry name" value="HTH_LUXR"/>
    <property type="match status" value="1"/>
</dbReference>
<keyword evidence="1" id="KW-0805">Transcription regulation</keyword>
<keyword evidence="3" id="KW-0804">Transcription</keyword>
<dbReference type="RefSeq" id="WP_285663605.1">
    <property type="nucleotide sequence ID" value="NZ_BSTX01000002.1"/>
</dbReference>
<dbReference type="PROSITE" id="PS50043">
    <property type="entry name" value="HTH_LUXR_2"/>
    <property type="match status" value="1"/>
</dbReference>
<dbReference type="PANTHER" id="PTHR44688">
    <property type="entry name" value="DNA-BINDING TRANSCRIPTIONAL ACTIVATOR DEVR_DOSR"/>
    <property type="match status" value="1"/>
</dbReference>